<evidence type="ECO:0000313" key="1">
    <source>
        <dbReference type="EMBL" id="GAA4789133.1"/>
    </source>
</evidence>
<sequence>MSAKEKGPVNPGAAAQVSVAAAVAGATSVAKPAVNVPVADSAMVTVSAATRLTHVATIVSSLVNVGVSATVRLRSGNKETLKSAIASLNEKTEIVSAALTLRGAKPVG</sequence>
<proteinExistence type="predicted"/>
<comment type="caution">
    <text evidence="1">The sequence shown here is derived from an EMBL/GenBank/DDBJ whole genome shotgun (WGS) entry which is preliminary data.</text>
</comment>
<dbReference type="EMBL" id="BAABJE010000005">
    <property type="protein sequence ID" value="GAA4789133.1"/>
    <property type="molecule type" value="Genomic_DNA"/>
</dbReference>
<name>A0ABP9B1S5_9GAMM</name>
<organism evidence="1 2">
    <name type="scientific">Lysobacter hankyongensis</name>
    <dbReference type="NCBI Taxonomy" id="1176535"/>
    <lineage>
        <taxon>Bacteria</taxon>
        <taxon>Pseudomonadati</taxon>
        <taxon>Pseudomonadota</taxon>
        <taxon>Gammaproteobacteria</taxon>
        <taxon>Lysobacterales</taxon>
        <taxon>Lysobacteraceae</taxon>
        <taxon>Lysobacter</taxon>
    </lineage>
</organism>
<reference evidence="2" key="1">
    <citation type="journal article" date="2019" name="Int. J. Syst. Evol. Microbiol.">
        <title>The Global Catalogue of Microorganisms (GCM) 10K type strain sequencing project: providing services to taxonomists for standard genome sequencing and annotation.</title>
        <authorList>
            <consortium name="The Broad Institute Genomics Platform"/>
            <consortium name="The Broad Institute Genome Sequencing Center for Infectious Disease"/>
            <person name="Wu L."/>
            <person name="Ma J."/>
        </authorList>
    </citation>
    <scope>NUCLEOTIDE SEQUENCE [LARGE SCALE GENOMIC DNA]</scope>
    <source>
        <strain evidence="2">JCM 18204</strain>
    </source>
</reference>
<dbReference type="Proteomes" id="UP001499959">
    <property type="component" value="Unassembled WGS sequence"/>
</dbReference>
<evidence type="ECO:0000313" key="2">
    <source>
        <dbReference type="Proteomes" id="UP001499959"/>
    </source>
</evidence>
<dbReference type="RefSeq" id="WP_345302489.1">
    <property type="nucleotide sequence ID" value="NZ_BAABJE010000005.1"/>
</dbReference>
<accession>A0ABP9B1S5</accession>
<protein>
    <submittedName>
        <fullName evidence="1">Uncharacterized protein</fullName>
    </submittedName>
</protein>
<keyword evidence="2" id="KW-1185">Reference proteome</keyword>
<gene>
    <name evidence="1" type="ORF">GCM10023307_12840</name>
</gene>